<sequence>MNSDAKDQEPSKKEERYHRYHTSHDNREVHLISRDGVRFVADAGRLAGASVVFRDMLNVTDSESGTENDASRIHDNGAPIETDLPSDILDVFLNSISVSTPCVHLNDFERVQKLLTFCEKFDCEKNLLDCVRQRLFATAKGREWDLLIYASERDDRPMGAQALSQMTRDTFTCESYFWARVKKLSIEWQADLLQLCLERPRTISINRTVVYCRKLVTETKDEPVLPFVEETSWSRVSFKFKMSNEDRAVSRSLTLKAVGDLLELCEKFDCNTLIINAITSKIHDIIPGRQWAVLILAGKRKDLKLSTYALEHMDSTHFVRSFKQVVSGEDMLIRTDMWDRMEMLPMTLQVLLWRLCWEDPIYGSGVPQMSTSANWAKVAADFNARLPDERVLCASDGTVFMTDSWRLVQGSTGFANMFEMAQPLFADKKRSRNELSVPIVLDAPADLVNIFVNMFNVSLPDAPAFTLQKVIALWELCEKFECSRRLIDAVRNQMKELIPGREWTVLIYAGKRKEVWLGAEVLKNMNADRFIGDFSQSHLAEEDPRTGEPIEVDFDLKNTDYRQRMRMLPLTWRALLYDICWPEASSQYNREKDRKVACLQLREDWLTVADLFERN</sequence>
<dbReference type="EMBL" id="CP144063">
    <property type="protein sequence ID" value="WWD22444.1"/>
    <property type="molecule type" value="Genomic_DNA"/>
</dbReference>
<evidence type="ECO:0000313" key="1">
    <source>
        <dbReference type="EMBL" id="WWD22444.1"/>
    </source>
</evidence>
<gene>
    <name evidence="1" type="ORF">CI109_106935</name>
</gene>
<evidence type="ECO:0000313" key="2">
    <source>
        <dbReference type="Proteomes" id="UP000322225"/>
    </source>
</evidence>
<proteinExistence type="predicted"/>
<organism evidence="1 2">
    <name type="scientific">Kwoniella shandongensis</name>
    <dbReference type="NCBI Taxonomy" id="1734106"/>
    <lineage>
        <taxon>Eukaryota</taxon>
        <taxon>Fungi</taxon>
        <taxon>Dikarya</taxon>
        <taxon>Basidiomycota</taxon>
        <taxon>Agaricomycotina</taxon>
        <taxon>Tremellomycetes</taxon>
        <taxon>Tremellales</taxon>
        <taxon>Cryptococcaceae</taxon>
        <taxon>Kwoniella</taxon>
    </lineage>
</organism>
<dbReference type="GeneID" id="43586112"/>
<dbReference type="Proteomes" id="UP000322225">
    <property type="component" value="Chromosome 13"/>
</dbReference>
<dbReference type="AlphaFoldDB" id="A0A5M6C715"/>
<dbReference type="OrthoDB" id="2563850at2759"/>
<dbReference type="RefSeq" id="XP_031863559.1">
    <property type="nucleotide sequence ID" value="XM_032002002.1"/>
</dbReference>
<keyword evidence="2" id="KW-1185">Reference proteome</keyword>
<reference evidence="1" key="1">
    <citation type="submission" date="2017-08" db="EMBL/GenBank/DDBJ databases">
        <authorList>
            <person name="Cuomo C."/>
            <person name="Billmyre B."/>
            <person name="Heitman J."/>
        </authorList>
    </citation>
    <scope>NUCLEOTIDE SEQUENCE</scope>
    <source>
        <strain evidence="1">CBS 12478</strain>
    </source>
</reference>
<dbReference type="KEGG" id="ksn:43586112"/>
<protein>
    <submittedName>
        <fullName evidence="1">Uncharacterized protein</fullName>
    </submittedName>
</protein>
<reference evidence="1" key="2">
    <citation type="submission" date="2024-01" db="EMBL/GenBank/DDBJ databases">
        <title>Comparative genomics of Cryptococcus and Kwoniella reveals pathogenesis evolution and contrasting modes of karyotype evolution via chromosome fusion or intercentromeric recombination.</title>
        <authorList>
            <person name="Coelho M.A."/>
            <person name="David-Palma M."/>
            <person name="Shea T."/>
            <person name="Bowers K."/>
            <person name="McGinley-Smith S."/>
            <person name="Mohammad A.W."/>
            <person name="Gnirke A."/>
            <person name="Yurkov A.M."/>
            <person name="Nowrousian M."/>
            <person name="Sun S."/>
            <person name="Cuomo C.A."/>
            <person name="Heitman J."/>
        </authorList>
    </citation>
    <scope>NUCLEOTIDE SEQUENCE</scope>
    <source>
        <strain evidence="1">CBS 12478</strain>
    </source>
</reference>
<name>A0A5M6C715_9TREE</name>
<accession>A0A5M6C715</accession>